<dbReference type="Pfam" id="PF13302">
    <property type="entry name" value="Acetyltransf_3"/>
    <property type="match status" value="1"/>
</dbReference>
<dbReference type="EMBL" id="BAABJH010000002">
    <property type="protein sequence ID" value="GAA4895509.1"/>
    <property type="molecule type" value="Genomic_DNA"/>
</dbReference>
<dbReference type="Gene3D" id="3.40.630.30">
    <property type="match status" value="1"/>
</dbReference>
<accession>A0ABP9F919</accession>
<organism evidence="2 3">
    <name type="scientific">Flaviramulus aquimarinus</name>
    <dbReference type="NCBI Taxonomy" id="1170456"/>
    <lineage>
        <taxon>Bacteria</taxon>
        <taxon>Pseudomonadati</taxon>
        <taxon>Bacteroidota</taxon>
        <taxon>Flavobacteriia</taxon>
        <taxon>Flavobacteriales</taxon>
        <taxon>Flavobacteriaceae</taxon>
        <taxon>Flaviramulus</taxon>
    </lineage>
</organism>
<evidence type="ECO:0000313" key="2">
    <source>
        <dbReference type="EMBL" id="GAA4895509.1"/>
    </source>
</evidence>
<reference evidence="3" key="1">
    <citation type="journal article" date="2019" name="Int. J. Syst. Evol. Microbiol.">
        <title>The Global Catalogue of Microorganisms (GCM) 10K type strain sequencing project: providing services to taxonomists for standard genome sequencing and annotation.</title>
        <authorList>
            <consortium name="The Broad Institute Genomics Platform"/>
            <consortium name="The Broad Institute Genome Sequencing Center for Infectious Disease"/>
            <person name="Wu L."/>
            <person name="Ma J."/>
        </authorList>
    </citation>
    <scope>NUCLEOTIDE SEQUENCE [LARGE SCALE GENOMIC DNA]</scope>
    <source>
        <strain evidence="3">JCM 18274</strain>
    </source>
</reference>
<dbReference type="InterPro" id="IPR051531">
    <property type="entry name" value="N-acetyltransferase"/>
</dbReference>
<proteinExistence type="predicted"/>
<comment type="caution">
    <text evidence="2">The sequence shown here is derived from an EMBL/GenBank/DDBJ whole genome shotgun (WGS) entry which is preliminary data.</text>
</comment>
<dbReference type="RefSeq" id="WP_345274033.1">
    <property type="nucleotide sequence ID" value="NZ_BAABJH010000002.1"/>
</dbReference>
<dbReference type="PROSITE" id="PS51186">
    <property type="entry name" value="GNAT"/>
    <property type="match status" value="1"/>
</dbReference>
<keyword evidence="3" id="KW-1185">Reference proteome</keyword>
<dbReference type="Proteomes" id="UP001500433">
    <property type="component" value="Unassembled WGS sequence"/>
</dbReference>
<sequence length="170" mass="19469">MIIAETDRLLISKFNTKDAPFFLELANAPNSKKYIGDKNLKSVEDAKQYLTNKTIKSYKDFDFGFYKLELKEENNKPIGTCGLAKREELEFADIGFAFLPQYEGKGFGYEASIEILKLAKNRFKLSKITAITVPYNKNSIKLLGKLGLTFEKKVKPFEDDEELLLFTKNL</sequence>
<dbReference type="InterPro" id="IPR000182">
    <property type="entry name" value="GNAT_dom"/>
</dbReference>
<dbReference type="SUPFAM" id="SSF55729">
    <property type="entry name" value="Acyl-CoA N-acyltransferases (Nat)"/>
    <property type="match status" value="1"/>
</dbReference>
<dbReference type="InterPro" id="IPR016181">
    <property type="entry name" value="Acyl_CoA_acyltransferase"/>
</dbReference>
<dbReference type="PANTHER" id="PTHR43792:SF1">
    <property type="entry name" value="N-ACETYLTRANSFERASE DOMAIN-CONTAINING PROTEIN"/>
    <property type="match status" value="1"/>
</dbReference>
<name>A0ABP9F919_9FLAO</name>
<gene>
    <name evidence="2" type="ORF">GCM10023311_20310</name>
</gene>
<protein>
    <submittedName>
        <fullName evidence="2">GNAT family N-acetyltransferase</fullName>
    </submittedName>
</protein>
<evidence type="ECO:0000313" key="3">
    <source>
        <dbReference type="Proteomes" id="UP001500433"/>
    </source>
</evidence>
<feature type="domain" description="N-acetyltransferase" evidence="1">
    <location>
        <begin position="9"/>
        <end position="170"/>
    </location>
</feature>
<dbReference type="PANTHER" id="PTHR43792">
    <property type="entry name" value="GNAT FAMILY, PUTATIVE (AFU_ORTHOLOGUE AFUA_3G00765)-RELATED-RELATED"/>
    <property type="match status" value="1"/>
</dbReference>
<evidence type="ECO:0000259" key="1">
    <source>
        <dbReference type="PROSITE" id="PS51186"/>
    </source>
</evidence>